<organism evidence="2 3">
    <name type="scientific">Segatella copri</name>
    <dbReference type="NCBI Taxonomy" id="165179"/>
    <lineage>
        <taxon>Bacteria</taxon>
        <taxon>Pseudomonadati</taxon>
        <taxon>Bacteroidota</taxon>
        <taxon>Bacteroidia</taxon>
        <taxon>Bacteroidales</taxon>
        <taxon>Prevotellaceae</taxon>
        <taxon>Segatella</taxon>
    </lineage>
</organism>
<reference evidence="2 3" key="1">
    <citation type="submission" date="2017-07" db="EMBL/GenBank/DDBJ databases">
        <title>Draft genome sequence of Prevotella copri isolated from the gut of healthy adult Indian.</title>
        <authorList>
            <person name="Das B."/>
            <person name="Bag S."/>
            <person name="Ghosh T.S."/>
        </authorList>
    </citation>
    <scope>NUCLEOTIDE SEQUENCE [LARGE SCALE GENOMIC DNA]</scope>
    <source>
        <strain evidence="2 3">Indica</strain>
    </source>
</reference>
<dbReference type="RefSeq" id="WP_089544963.1">
    <property type="nucleotide sequence ID" value="NZ_NMPZ01000028.1"/>
</dbReference>
<dbReference type="Proteomes" id="UP000215155">
    <property type="component" value="Unassembled WGS sequence"/>
</dbReference>
<keyword evidence="1" id="KW-0732">Signal</keyword>
<protein>
    <submittedName>
        <fullName evidence="2">Uncharacterized protein</fullName>
    </submittedName>
</protein>
<feature type="chain" id="PRO_5041735454" evidence="1">
    <location>
        <begin position="23"/>
        <end position="316"/>
    </location>
</feature>
<evidence type="ECO:0000313" key="2">
    <source>
        <dbReference type="EMBL" id="OXL42923.1"/>
    </source>
</evidence>
<accession>A0AA91THK2</accession>
<gene>
    <name evidence="2" type="ORF">CFT61_13710</name>
</gene>
<feature type="signal peptide" evidence="1">
    <location>
        <begin position="1"/>
        <end position="22"/>
    </location>
</feature>
<dbReference type="AlphaFoldDB" id="A0AA91THK2"/>
<dbReference type="EMBL" id="NMPZ01000028">
    <property type="protein sequence ID" value="OXL42923.1"/>
    <property type="molecule type" value="Genomic_DNA"/>
</dbReference>
<proteinExistence type="predicted"/>
<name>A0AA91THK2_9BACT</name>
<comment type="caution">
    <text evidence="2">The sequence shown here is derived from an EMBL/GenBank/DDBJ whole genome shotgun (WGS) entry which is preliminary data.</text>
</comment>
<evidence type="ECO:0000256" key="1">
    <source>
        <dbReference type="SAM" id="SignalP"/>
    </source>
</evidence>
<evidence type="ECO:0000313" key="3">
    <source>
        <dbReference type="Proteomes" id="UP000215155"/>
    </source>
</evidence>
<sequence length="316" mass="35443">MKKIYTAIITSILSLQTLAISAGNVADYAQSTTSGNSIVYINAPRFVRPLIEKWIAEYKKLKPEANFAIAKTQAAKNSSLLNILLSDVNPSEKTDKKTVFFGSYAILPITSKDSDAAKSLEKQELTTKKIKALYFENEELDEQDKKNKFSNIVIYTGNDKGSVSREFAEFYGKDNTSFRGKRIVGDDLFLISAISKDPQGVSFNTLGNIYDLSSRKVKDNISILNISYNKEEKAALSEESNIDQLLDVLESNKASQIPTEKIGFTYDDNDIEVTKFLVWILSTGEQYNHQYGILRLGRKLLAQQAKYLPNLLAEQK</sequence>
<dbReference type="SUPFAM" id="SSF53850">
    <property type="entry name" value="Periplasmic binding protein-like II"/>
    <property type="match status" value="1"/>
</dbReference>